<evidence type="ECO:0000313" key="2">
    <source>
        <dbReference type="Proteomes" id="UP000306378"/>
    </source>
</evidence>
<evidence type="ECO:0000313" key="1">
    <source>
        <dbReference type="EMBL" id="TLF74073.1"/>
    </source>
</evidence>
<proteinExistence type="predicted"/>
<sequence>MTSPDSDITAWVEWHTTGMWAPLYADGFTGDPMTHAEMLDAIAEQRALEADAEPAGLGRPVIDVDPLYVNDREEVNMYILEPGPEGACSDEPQVERDRP</sequence>
<organism evidence="1 2">
    <name type="scientific">Nocardia cyriacigeorgica</name>
    <dbReference type="NCBI Taxonomy" id="135487"/>
    <lineage>
        <taxon>Bacteria</taxon>
        <taxon>Bacillati</taxon>
        <taxon>Actinomycetota</taxon>
        <taxon>Actinomycetes</taxon>
        <taxon>Mycobacteriales</taxon>
        <taxon>Nocardiaceae</taxon>
        <taxon>Nocardia</taxon>
    </lineage>
</organism>
<dbReference type="EMBL" id="VBUT01000011">
    <property type="protein sequence ID" value="TLF74073.1"/>
    <property type="molecule type" value="Genomic_DNA"/>
</dbReference>
<protein>
    <submittedName>
        <fullName evidence="1">Uncharacterized protein</fullName>
    </submittedName>
</protein>
<dbReference type="AlphaFoldDB" id="A0A5R8NEU5"/>
<dbReference type="Proteomes" id="UP000306378">
    <property type="component" value="Unassembled WGS sequence"/>
</dbReference>
<name>A0A5R8NEU5_9NOCA</name>
<gene>
    <name evidence="1" type="ORF">FEK34_25475</name>
</gene>
<comment type="caution">
    <text evidence="1">The sequence shown here is derived from an EMBL/GenBank/DDBJ whole genome shotgun (WGS) entry which is preliminary data.</text>
</comment>
<dbReference type="RefSeq" id="WP_138451766.1">
    <property type="nucleotide sequence ID" value="NZ_VBUT01000011.1"/>
</dbReference>
<accession>A0A5R8NEU5</accession>
<reference evidence="1 2" key="1">
    <citation type="submission" date="2019-05" db="EMBL/GenBank/DDBJ databases">
        <title>Genomes sequences of two Nocardia cyriacigeorgica environmental isolates, type strains Nocardia asteroides ATCC 19247 and Nocardia cyriacigeorgica DSM 44484.</title>
        <authorList>
            <person name="Vautrin F."/>
            <person name="Bergeron E."/>
            <person name="Dubost A."/>
            <person name="Abrouk D."/>
            <person name="Rodriguez Nava V."/>
            <person name="Pujic P."/>
        </authorList>
    </citation>
    <scope>NUCLEOTIDE SEQUENCE [LARGE SCALE GENOMIC DNA]</scope>
    <source>
        <strain evidence="1 2">EML 446</strain>
    </source>
</reference>